<protein>
    <recommendedName>
        <fullName evidence="4">Aspartyl protease</fullName>
    </recommendedName>
</protein>
<dbReference type="Gene3D" id="2.40.70.10">
    <property type="entry name" value="Acid Proteases"/>
    <property type="match status" value="1"/>
</dbReference>
<proteinExistence type="predicted"/>
<evidence type="ECO:0000313" key="3">
    <source>
        <dbReference type="Proteomes" id="UP000708576"/>
    </source>
</evidence>
<sequence>MSAKKIFIFLIVSLLFSSTYAKVTEIPYTQLPTGQLVVELTIDGIDLPQLFIVETSGGNFLRSDMNYRLSTLGLDTLKKGYKFAHIKMGDRTIEKVKFETKNKLGKRSEYSFPNAVLGTIGSQLFKDLSVQFDFQKKVIRIADTKEELNIPEGTNYIPFSQSFLNHIPIIEIQPWQYMTQRLEVEVSVPLGIVLAWNGPALEVRYRNNTNMQSYKVKLDDVKTITITEQFVKTIDFDHSFSIYNAPITFSDDVKPLLGYQFLNQFLVTFDYDKGKLYLDPQTKEAKALFESEKK</sequence>
<evidence type="ECO:0008006" key="4">
    <source>
        <dbReference type="Google" id="ProtNLM"/>
    </source>
</evidence>
<accession>A0ABS5JRP8</accession>
<dbReference type="RefSeq" id="WP_212212914.1">
    <property type="nucleotide sequence ID" value="NZ_JAGUCO010000001.1"/>
</dbReference>
<name>A0ABS5JRP8_9BACT</name>
<gene>
    <name evidence="2" type="ORF">KEM10_02225</name>
</gene>
<keyword evidence="1" id="KW-0732">Signal</keyword>
<evidence type="ECO:0000256" key="1">
    <source>
        <dbReference type="SAM" id="SignalP"/>
    </source>
</evidence>
<feature type="signal peptide" evidence="1">
    <location>
        <begin position="1"/>
        <end position="21"/>
    </location>
</feature>
<keyword evidence="3" id="KW-1185">Reference proteome</keyword>
<dbReference type="Proteomes" id="UP000708576">
    <property type="component" value="Unassembled WGS sequence"/>
</dbReference>
<feature type="chain" id="PRO_5046150277" description="Aspartyl protease" evidence="1">
    <location>
        <begin position="22"/>
        <end position="294"/>
    </location>
</feature>
<organism evidence="2 3">
    <name type="scientific">Carboxylicivirga linearis</name>
    <dbReference type="NCBI Taxonomy" id="1628157"/>
    <lineage>
        <taxon>Bacteria</taxon>
        <taxon>Pseudomonadati</taxon>
        <taxon>Bacteroidota</taxon>
        <taxon>Bacteroidia</taxon>
        <taxon>Marinilabiliales</taxon>
        <taxon>Marinilabiliaceae</taxon>
        <taxon>Carboxylicivirga</taxon>
    </lineage>
</organism>
<comment type="caution">
    <text evidence="2">The sequence shown here is derived from an EMBL/GenBank/DDBJ whole genome shotgun (WGS) entry which is preliminary data.</text>
</comment>
<dbReference type="EMBL" id="JAGUCO010000001">
    <property type="protein sequence ID" value="MBS2097076.1"/>
    <property type="molecule type" value="Genomic_DNA"/>
</dbReference>
<reference evidence="2 3" key="1">
    <citation type="journal article" date="2015" name="Int. J. Syst. Evol. Microbiol.">
        <title>Carboxylicivirga linearis sp. nov., isolated from a sea cucumber culture pond.</title>
        <authorList>
            <person name="Wang F.Q."/>
            <person name="Zhou Y.X."/>
            <person name="Lin X.Z."/>
            <person name="Chen G.J."/>
            <person name="Du Z.J."/>
        </authorList>
    </citation>
    <scope>NUCLEOTIDE SEQUENCE [LARGE SCALE GENOMIC DNA]</scope>
    <source>
        <strain evidence="2 3">FB218</strain>
    </source>
</reference>
<dbReference type="InterPro" id="IPR021109">
    <property type="entry name" value="Peptidase_aspartic_dom_sf"/>
</dbReference>
<evidence type="ECO:0000313" key="2">
    <source>
        <dbReference type="EMBL" id="MBS2097076.1"/>
    </source>
</evidence>